<organism evidence="7 8">
    <name type="scientific">Aureobasidium melanogenum</name>
    <name type="common">Aureobasidium pullulans var. melanogenum</name>
    <dbReference type="NCBI Taxonomy" id="46634"/>
    <lineage>
        <taxon>Eukaryota</taxon>
        <taxon>Fungi</taxon>
        <taxon>Dikarya</taxon>
        <taxon>Ascomycota</taxon>
        <taxon>Pezizomycotina</taxon>
        <taxon>Dothideomycetes</taxon>
        <taxon>Dothideomycetidae</taxon>
        <taxon>Dothideales</taxon>
        <taxon>Saccotheciaceae</taxon>
        <taxon>Aureobasidium</taxon>
    </lineage>
</organism>
<sequence>METVTTPQYELFLLWTFPHQLFISLGNGTFKCSVGFFLIRVGTKRWGRWVLYGLMLFITVSSLVYGSTLFWSCIPLRANWHFDEQKNAKMISNKVWMGLAMWNSVANMLTDSILAFFPMPIVLRMKVSTPKKFALVVALSLGWLTVVCGAVKTWVMWNYFTANDKYYKDLYFVWCFMEMSVGSIAASVPLLQPLVNRIRRSSSSRNDSGKVVLMPLPGAMPATPPQVKMRRPIITWTGMGFTSFQDGEEIKYDDPERSAKGGAALDSWWTIHYPGTHGLTCQGQYLADQEDVIVVTINQRINIFGYPGAPGETQNLGLLDHRMVVEWVRDNIAGFGGDPHRITLFGQSAGGGAIDFYAYAWKKDPIVAGLVSQSGTALSFAISSPNMSAKYWYTAASYLGCGNSGTVMSCMRSKNFTSILKAAAKVPYEPSQQRRYTNPSSIIPFAKIHHLAGNVDYEAGFYSLAAWAINKTLTPAQWDDFNLAGFTCPTGTETANRAKYDVPTWRYRYCGDWENLRLYPGSRAYHGTEITMIFGTAEDVSGLPDSAARNEVLRYMITA</sequence>
<evidence type="ECO:0000256" key="2">
    <source>
        <dbReference type="ARBA" id="ARBA00022801"/>
    </source>
</evidence>
<dbReference type="InterPro" id="IPR019826">
    <property type="entry name" value="Carboxylesterase_B_AS"/>
</dbReference>
<keyword evidence="4" id="KW-1133">Transmembrane helix</keyword>
<feature type="transmembrane region" description="Helical" evidence="4">
    <location>
        <begin position="51"/>
        <end position="71"/>
    </location>
</feature>
<evidence type="ECO:0000259" key="5">
    <source>
        <dbReference type="Pfam" id="PF00135"/>
    </source>
</evidence>
<evidence type="ECO:0000313" key="7">
    <source>
        <dbReference type="EMBL" id="KAH0233562.1"/>
    </source>
</evidence>
<evidence type="ECO:0000259" key="6">
    <source>
        <dbReference type="Pfam" id="PF20684"/>
    </source>
</evidence>
<dbReference type="PANTHER" id="PTHR43918:SF4">
    <property type="entry name" value="CARBOXYLIC ESTER HYDROLASE"/>
    <property type="match status" value="1"/>
</dbReference>
<dbReference type="EMBL" id="JAHFYH010000004">
    <property type="protein sequence ID" value="KAH0233562.1"/>
    <property type="molecule type" value="Genomic_DNA"/>
</dbReference>
<reference evidence="7" key="2">
    <citation type="submission" date="2021-08" db="EMBL/GenBank/DDBJ databases">
        <authorList>
            <person name="Gostincar C."/>
            <person name="Sun X."/>
            <person name="Song Z."/>
            <person name="Gunde-Cimerman N."/>
        </authorList>
    </citation>
    <scope>NUCLEOTIDE SEQUENCE</scope>
    <source>
        <strain evidence="7">EXF-8016</strain>
    </source>
</reference>
<dbReference type="AlphaFoldDB" id="A0A9P8GMV4"/>
<reference evidence="7" key="1">
    <citation type="journal article" date="2021" name="J Fungi (Basel)">
        <title>Virulence traits and population genomics of the black yeast Aureobasidium melanogenum.</title>
        <authorList>
            <person name="Cernosa A."/>
            <person name="Sun X."/>
            <person name="Gostincar C."/>
            <person name="Fang C."/>
            <person name="Gunde-Cimerman N."/>
            <person name="Song Z."/>
        </authorList>
    </citation>
    <scope>NUCLEOTIDE SEQUENCE</scope>
    <source>
        <strain evidence="7">EXF-8016</strain>
    </source>
</reference>
<feature type="transmembrane region" description="Helical" evidence="4">
    <location>
        <begin position="20"/>
        <end position="39"/>
    </location>
</feature>
<evidence type="ECO:0000313" key="8">
    <source>
        <dbReference type="Proteomes" id="UP000767238"/>
    </source>
</evidence>
<dbReference type="InterPro" id="IPR029058">
    <property type="entry name" value="AB_hydrolase_fold"/>
</dbReference>
<accession>A0A9P8GMV4</accession>
<evidence type="ECO:0000256" key="1">
    <source>
        <dbReference type="ARBA" id="ARBA00005964"/>
    </source>
</evidence>
<feature type="transmembrane region" description="Helical" evidence="4">
    <location>
        <begin position="135"/>
        <end position="159"/>
    </location>
</feature>
<dbReference type="PROSITE" id="PS00122">
    <property type="entry name" value="CARBOXYLESTERASE_B_1"/>
    <property type="match status" value="1"/>
</dbReference>
<feature type="transmembrane region" description="Helical" evidence="4">
    <location>
        <begin position="100"/>
        <end position="123"/>
    </location>
</feature>
<comment type="caution">
    <text evidence="7">The sequence shown here is derived from an EMBL/GenBank/DDBJ whole genome shotgun (WGS) entry which is preliminary data.</text>
</comment>
<proteinExistence type="inferred from homology"/>
<gene>
    <name evidence="7" type="ORF">KCV03_g946</name>
</gene>
<feature type="transmembrane region" description="Helical" evidence="4">
    <location>
        <begin position="171"/>
        <end position="191"/>
    </location>
</feature>
<dbReference type="PANTHER" id="PTHR43918">
    <property type="entry name" value="ACETYLCHOLINESTERASE"/>
    <property type="match status" value="1"/>
</dbReference>
<dbReference type="GO" id="GO:0052689">
    <property type="term" value="F:carboxylic ester hydrolase activity"/>
    <property type="evidence" value="ECO:0007669"/>
    <property type="project" value="TreeGrafter"/>
</dbReference>
<dbReference type="InterPro" id="IPR049326">
    <property type="entry name" value="Rhodopsin_dom_fungi"/>
</dbReference>
<name>A0A9P8GMV4_AURME</name>
<dbReference type="Gene3D" id="3.40.50.1820">
    <property type="entry name" value="alpha/beta hydrolase"/>
    <property type="match status" value="1"/>
</dbReference>
<comment type="similarity">
    <text evidence="1 3">Belongs to the type-B carboxylesterase/lipase family.</text>
</comment>
<dbReference type="InterPro" id="IPR002018">
    <property type="entry name" value="CarbesteraseB"/>
</dbReference>
<dbReference type="Pfam" id="PF20684">
    <property type="entry name" value="Fung_rhodopsin"/>
    <property type="match status" value="1"/>
</dbReference>
<dbReference type="OrthoDB" id="408631at2759"/>
<feature type="domain" description="Rhodopsin" evidence="6">
    <location>
        <begin position="3"/>
        <end position="197"/>
    </location>
</feature>
<evidence type="ECO:0000256" key="4">
    <source>
        <dbReference type="SAM" id="Phobius"/>
    </source>
</evidence>
<dbReference type="Proteomes" id="UP000767238">
    <property type="component" value="Unassembled WGS sequence"/>
</dbReference>
<keyword evidence="4" id="KW-0472">Membrane</keyword>
<keyword evidence="2 3" id="KW-0378">Hydrolase</keyword>
<feature type="non-terminal residue" evidence="7">
    <location>
        <position position="559"/>
    </location>
</feature>
<dbReference type="EC" id="3.1.1.-" evidence="3"/>
<feature type="domain" description="Carboxylesterase type B" evidence="5">
    <location>
        <begin position="280"/>
        <end position="429"/>
    </location>
</feature>
<evidence type="ECO:0000256" key="3">
    <source>
        <dbReference type="RuleBase" id="RU361235"/>
    </source>
</evidence>
<dbReference type="Pfam" id="PF00135">
    <property type="entry name" value="COesterase"/>
    <property type="match status" value="1"/>
</dbReference>
<dbReference type="SUPFAM" id="SSF53474">
    <property type="entry name" value="alpha/beta-Hydrolases"/>
    <property type="match status" value="1"/>
</dbReference>
<dbReference type="InterPro" id="IPR050654">
    <property type="entry name" value="AChE-related_enzymes"/>
</dbReference>
<keyword evidence="4" id="KW-0812">Transmembrane</keyword>
<protein>
    <recommendedName>
        <fullName evidence="3">Carboxylic ester hydrolase</fullName>
        <ecNumber evidence="3">3.1.1.-</ecNumber>
    </recommendedName>
</protein>